<dbReference type="InterPro" id="IPR018958">
    <property type="entry name" value="Knr4/Smi1-like_dom"/>
</dbReference>
<dbReference type="Gene3D" id="3.40.1580.10">
    <property type="entry name" value="SMI1/KNR4-like"/>
    <property type="match status" value="1"/>
</dbReference>
<dbReference type="Pfam" id="PF09346">
    <property type="entry name" value="SMI1_KNR4"/>
    <property type="match status" value="1"/>
</dbReference>
<feature type="domain" description="Knr4/Smi1-like" evidence="2">
    <location>
        <begin position="43"/>
        <end position="193"/>
    </location>
</feature>
<sequence>MNREEWQAFLTLWSEEWVRGHDPESDAPLDADVVRSGWLGFAPAGADEIAEAEARLGRPLPPSLRSFLLTTDGWRDAGCFIYRIAGTSELDWLADTDDAHWIEVYDELAEDDEDDEDEDDDEAEDGGGDEEQFRSAADEAAILRRSLRVSLEGDAAILLLDPDDVDERGEWAGYWLSSWSGEGPERFDSFHALMRDQYVSFHGLRRPAGTTRDHWDAEVERARLALLTGEIDAPMEVLKEASAFGRGRADLLRLQVLGMLGDWQTVPLDRVVRPSRDGVGFEQDPLFAAELLPLIFAEGRLTGRGESFTKRQVLERGSANVQALITGFADRSGAPGFRLTFGNPEFDAAVHSLLAGLTAHPAFGVPDPLEGTEPSVGAEGALVEEFEEARRIQRRLIDATWPELREAITLWRPVSEHHVAPVVLLADPVLAEMITEERGREILSMRRG</sequence>
<dbReference type="AlphaFoldDB" id="A0A7W7LHZ7"/>
<organism evidence="3 4">
    <name type="scientific">Streptomyces netropsis</name>
    <name type="common">Streptoverticillium netropsis</name>
    <dbReference type="NCBI Taxonomy" id="55404"/>
    <lineage>
        <taxon>Bacteria</taxon>
        <taxon>Bacillati</taxon>
        <taxon>Actinomycetota</taxon>
        <taxon>Actinomycetes</taxon>
        <taxon>Kitasatosporales</taxon>
        <taxon>Streptomycetaceae</taxon>
        <taxon>Streptomyces</taxon>
    </lineage>
</organism>
<proteinExistence type="predicted"/>
<dbReference type="RefSeq" id="WP_184739824.1">
    <property type="nucleotide sequence ID" value="NZ_JACHJG010000020.1"/>
</dbReference>
<feature type="compositionally biased region" description="Acidic residues" evidence="1">
    <location>
        <begin position="109"/>
        <end position="130"/>
    </location>
</feature>
<dbReference type="SUPFAM" id="SSF160631">
    <property type="entry name" value="SMI1/KNR4-like"/>
    <property type="match status" value="1"/>
</dbReference>
<evidence type="ECO:0000313" key="3">
    <source>
        <dbReference type="EMBL" id="MBB4890550.1"/>
    </source>
</evidence>
<evidence type="ECO:0000259" key="2">
    <source>
        <dbReference type="SMART" id="SM00860"/>
    </source>
</evidence>
<evidence type="ECO:0000256" key="1">
    <source>
        <dbReference type="SAM" id="MobiDB-lite"/>
    </source>
</evidence>
<gene>
    <name evidence="3" type="ORF">FHS38_006635</name>
</gene>
<accession>A0A7W7LHZ7</accession>
<name>A0A7W7LHZ7_STRNE</name>
<protein>
    <recommendedName>
        <fullName evidence="2">Knr4/Smi1-like domain-containing protein</fullName>
    </recommendedName>
</protein>
<feature type="region of interest" description="Disordered" evidence="1">
    <location>
        <begin position="109"/>
        <end position="134"/>
    </location>
</feature>
<dbReference type="Proteomes" id="UP000556436">
    <property type="component" value="Unassembled WGS sequence"/>
</dbReference>
<evidence type="ECO:0000313" key="4">
    <source>
        <dbReference type="Proteomes" id="UP000556436"/>
    </source>
</evidence>
<comment type="caution">
    <text evidence="3">The sequence shown here is derived from an EMBL/GenBank/DDBJ whole genome shotgun (WGS) entry which is preliminary data.</text>
</comment>
<dbReference type="InterPro" id="IPR037883">
    <property type="entry name" value="Knr4/Smi1-like_sf"/>
</dbReference>
<reference evidence="3 4" key="1">
    <citation type="submission" date="2020-08" db="EMBL/GenBank/DDBJ databases">
        <title>Genomic Encyclopedia of Type Strains, Phase III (KMG-III): the genomes of soil and plant-associated and newly described type strains.</title>
        <authorList>
            <person name="Whitman W."/>
        </authorList>
    </citation>
    <scope>NUCLEOTIDE SEQUENCE [LARGE SCALE GENOMIC DNA]</scope>
    <source>
        <strain evidence="3 4">CECT 3265</strain>
    </source>
</reference>
<dbReference type="SMART" id="SM00860">
    <property type="entry name" value="SMI1_KNR4"/>
    <property type="match status" value="1"/>
</dbReference>
<dbReference type="EMBL" id="JACHJG010000020">
    <property type="protein sequence ID" value="MBB4890550.1"/>
    <property type="molecule type" value="Genomic_DNA"/>
</dbReference>
<keyword evidence="4" id="KW-1185">Reference proteome</keyword>